<organism evidence="12 13">
    <name type="scientific">Prolemur simus</name>
    <name type="common">Greater bamboo lemur</name>
    <name type="synonym">Hapalemur simus</name>
    <dbReference type="NCBI Taxonomy" id="1328070"/>
    <lineage>
        <taxon>Eukaryota</taxon>
        <taxon>Metazoa</taxon>
        <taxon>Chordata</taxon>
        <taxon>Craniata</taxon>
        <taxon>Vertebrata</taxon>
        <taxon>Euteleostomi</taxon>
        <taxon>Mammalia</taxon>
        <taxon>Eutheria</taxon>
        <taxon>Euarchontoglires</taxon>
        <taxon>Primates</taxon>
        <taxon>Strepsirrhini</taxon>
        <taxon>Lemuriformes</taxon>
        <taxon>Lemuridae</taxon>
        <taxon>Prolemur</taxon>
    </lineage>
</organism>
<comment type="similarity">
    <text evidence="9">Belongs to the peptidase C19 family. USP12/USP46 subfamily.</text>
</comment>
<keyword evidence="7" id="KW-0788">Thiol protease</keyword>
<dbReference type="GO" id="GO:0016579">
    <property type="term" value="P:protein deubiquitination"/>
    <property type="evidence" value="ECO:0007669"/>
    <property type="project" value="TreeGrafter"/>
</dbReference>
<evidence type="ECO:0000256" key="10">
    <source>
        <dbReference type="SAM" id="Phobius"/>
    </source>
</evidence>
<evidence type="ECO:0000256" key="3">
    <source>
        <dbReference type="ARBA" id="ARBA00022670"/>
    </source>
</evidence>
<evidence type="ECO:0000256" key="1">
    <source>
        <dbReference type="ARBA" id="ARBA00000707"/>
    </source>
</evidence>
<keyword evidence="10" id="KW-0812">Transmembrane</keyword>
<dbReference type="GO" id="GO:0005829">
    <property type="term" value="C:cytosol"/>
    <property type="evidence" value="ECO:0007669"/>
    <property type="project" value="TreeGrafter"/>
</dbReference>
<keyword evidence="3" id="KW-0645">Protease</keyword>
<reference evidence="12" key="1">
    <citation type="submission" date="2025-08" db="UniProtKB">
        <authorList>
            <consortium name="Ensembl"/>
        </authorList>
    </citation>
    <scope>IDENTIFICATION</scope>
</reference>
<keyword evidence="8" id="KW-0862">Zinc</keyword>
<name>A0A8C9DD93_PROSS</name>
<dbReference type="EC" id="3.4.19.12" evidence="2"/>
<keyword evidence="6" id="KW-0378">Hydrolase</keyword>
<dbReference type="Proteomes" id="UP000694414">
    <property type="component" value="Unplaced"/>
</dbReference>
<dbReference type="Gene3D" id="3.90.70.10">
    <property type="entry name" value="Cysteine proteinases"/>
    <property type="match status" value="1"/>
</dbReference>
<protein>
    <recommendedName>
        <fullName evidence="2">ubiquitinyl hydrolase 1</fullName>
        <ecNumber evidence="2">3.4.19.12</ecNumber>
    </recommendedName>
</protein>
<dbReference type="InterPro" id="IPR050164">
    <property type="entry name" value="Peptidase_C19"/>
</dbReference>
<dbReference type="GeneTree" id="ENSGT00940000153284"/>
<keyword evidence="4" id="KW-0479">Metal-binding</keyword>
<evidence type="ECO:0000256" key="7">
    <source>
        <dbReference type="ARBA" id="ARBA00022807"/>
    </source>
</evidence>
<dbReference type="PANTHER" id="PTHR24006">
    <property type="entry name" value="UBIQUITIN CARBOXYL-TERMINAL HYDROLASE"/>
    <property type="match status" value="1"/>
</dbReference>
<accession>A0A8C9DD93</accession>
<evidence type="ECO:0000313" key="12">
    <source>
        <dbReference type="Ensembl" id="ENSPSMP00000001074.1"/>
    </source>
</evidence>
<evidence type="ECO:0000256" key="2">
    <source>
        <dbReference type="ARBA" id="ARBA00012759"/>
    </source>
</evidence>
<evidence type="ECO:0000256" key="9">
    <source>
        <dbReference type="ARBA" id="ARBA00038282"/>
    </source>
</evidence>
<proteinExistence type="inferred from homology"/>
<keyword evidence="13" id="KW-1185">Reference proteome</keyword>
<dbReference type="GO" id="GO:0005634">
    <property type="term" value="C:nucleus"/>
    <property type="evidence" value="ECO:0007669"/>
    <property type="project" value="TreeGrafter"/>
</dbReference>
<dbReference type="PROSITE" id="PS50235">
    <property type="entry name" value="USP_3"/>
    <property type="match status" value="1"/>
</dbReference>
<evidence type="ECO:0000313" key="13">
    <source>
        <dbReference type="Proteomes" id="UP000694414"/>
    </source>
</evidence>
<feature type="domain" description="USP" evidence="11">
    <location>
        <begin position="1"/>
        <end position="171"/>
    </location>
</feature>
<dbReference type="GO" id="GO:0046872">
    <property type="term" value="F:metal ion binding"/>
    <property type="evidence" value="ECO:0007669"/>
    <property type="project" value="UniProtKB-KW"/>
</dbReference>
<keyword evidence="10" id="KW-0472">Membrane</keyword>
<dbReference type="AlphaFoldDB" id="A0A8C9DD93"/>
<evidence type="ECO:0000256" key="6">
    <source>
        <dbReference type="ARBA" id="ARBA00022801"/>
    </source>
</evidence>
<dbReference type="GO" id="GO:0006508">
    <property type="term" value="P:proteolysis"/>
    <property type="evidence" value="ECO:0007669"/>
    <property type="project" value="UniProtKB-KW"/>
</dbReference>
<evidence type="ECO:0000259" key="11">
    <source>
        <dbReference type="PROSITE" id="PS50235"/>
    </source>
</evidence>
<dbReference type="GO" id="GO:0004843">
    <property type="term" value="F:cysteine-type deubiquitinase activity"/>
    <property type="evidence" value="ECO:0007669"/>
    <property type="project" value="UniProtKB-EC"/>
</dbReference>
<keyword evidence="10" id="KW-1133">Transmembrane helix</keyword>
<dbReference type="InterPro" id="IPR038765">
    <property type="entry name" value="Papain-like_cys_pep_sf"/>
</dbReference>
<feature type="transmembrane region" description="Helical" evidence="10">
    <location>
        <begin position="7"/>
        <end position="26"/>
    </location>
</feature>
<evidence type="ECO:0000256" key="4">
    <source>
        <dbReference type="ARBA" id="ARBA00022723"/>
    </source>
</evidence>
<keyword evidence="5" id="KW-0833">Ubl conjugation pathway</keyword>
<dbReference type="Ensembl" id="ENSPSMT00000001209.1">
    <property type="protein sequence ID" value="ENSPSMP00000001074.1"/>
    <property type="gene ID" value="ENSPSMG00000000785.1"/>
</dbReference>
<reference evidence="12" key="2">
    <citation type="submission" date="2025-09" db="UniProtKB">
        <authorList>
            <consortium name="Ensembl"/>
        </authorList>
    </citation>
    <scope>IDENTIFICATION</scope>
</reference>
<dbReference type="InterPro" id="IPR028889">
    <property type="entry name" value="USP"/>
</dbReference>
<sequence length="171" mass="19043">IYIFITCIFMFFIFLNYLLNTMAGILQEGKKQEKHNGKLNNGNMNEPAENNKAELTWVHEIFQGIFTNETRCLNCETVSSSKDEDFLNLSVDVDGNTSIYPLRDFSNTETLCGEQKYYCETCCTSHDLGPAPKAVQVHGAGPQVHQAVLLGGLPSGTLALQHLQRWGEPGP</sequence>
<comment type="catalytic activity">
    <reaction evidence="1">
        <text>Thiol-dependent hydrolysis of ester, thioester, amide, peptide and isopeptide bonds formed by the C-terminal Gly of ubiquitin (a 76-residue protein attached to proteins as an intracellular targeting signal).</text>
        <dbReference type="EC" id="3.4.19.12"/>
    </reaction>
</comment>
<evidence type="ECO:0000256" key="5">
    <source>
        <dbReference type="ARBA" id="ARBA00022786"/>
    </source>
</evidence>
<evidence type="ECO:0000256" key="8">
    <source>
        <dbReference type="ARBA" id="ARBA00022833"/>
    </source>
</evidence>
<dbReference type="PANTHER" id="PTHR24006:SF714">
    <property type="entry name" value="UBIQUITIN CARBOXYL-TERMINAL HYDROLASE 46"/>
    <property type="match status" value="1"/>
</dbReference>
<dbReference type="SUPFAM" id="SSF54001">
    <property type="entry name" value="Cysteine proteinases"/>
    <property type="match status" value="1"/>
</dbReference>